<dbReference type="EMBL" id="GBXM01100033">
    <property type="protein sequence ID" value="JAH08544.1"/>
    <property type="molecule type" value="Transcribed_RNA"/>
</dbReference>
<dbReference type="AlphaFoldDB" id="A0A0E9PVL3"/>
<evidence type="ECO:0000256" key="1">
    <source>
        <dbReference type="SAM" id="MobiDB-lite"/>
    </source>
</evidence>
<reference evidence="2" key="1">
    <citation type="submission" date="2014-11" db="EMBL/GenBank/DDBJ databases">
        <authorList>
            <person name="Amaro Gonzalez C."/>
        </authorList>
    </citation>
    <scope>NUCLEOTIDE SEQUENCE</scope>
</reference>
<organism evidence="2">
    <name type="scientific">Anguilla anguilla</name>
    <name type="common">European freshwater eel</name>
    <name type="synonym">Muraena anguilla</name>
    <dbReference type="NCBI Taxonomy" id="7936"/>
    <lineage>
        <taxon>Eukaryota</taxon>
        <taxon>Metazoa</taxon>
        <taxon>Chordata</taxon>
        <taxon>Craniata</taxon>
        <taxon>Vertebrata</taxon>
        <taxon>Euteleostomi</taxon>
        <taxon>Actinopterygii</taxon>
        <taxon>Neopterygii</taxon>
        <taxon>Teleostei</taxon>
        <taxon>Anguilliformes</taxon>
        <taxon>Anguillidae</taxon>
        <taxon>Anguilla</taxon>
    </lineage>
</organism>
<reference evidence="2" key="2">
    <citation type="journal article" date="2015" name="Fish Shellfish Immunol.">
        <title>Early steps in the European eel (Anguilla anguilla)-Vibrio vulnificus interaction in the gills: Role of the RtxA13 toxin.</title>
        <authorList>
            <person name="Callol A."/>
            <person name="Pajuelo D."/>
            <person name="Ebbesson L."/>
            <person name="Teles M."/>
            <person name="MacKenzie S."/>
            <person name="Amaro C."/>
        </authorList>
    </citation>
    <scope>NUCLEOTIDE SEQUENCE</scope>
</reference>
<name>A0A0E9PVL3_ANGAN</name>
<protein>
    <submittedName>
        <fullName evidence="2">Uncharacterized protein</fullName>
    </submittedName>
</protein>
<sequence length="22" mass="2199">MPTSISTLSASPMQRSASSGCV</sequence>
<proteinExistence type="predicted"/>
<feature type="region of interest" description="Disordered" evidence="1">
    <location>
        <begin position="1"/>
        <end position="22"/>
    </location>
</feature>
<evidence type="ECO:0000313" key="2">
    <source>
        <dbReference type="EMBL" id="JAH08544.1"/>
    </source>
</evidence>
<accession>A0A0E9PVL3</accession>